<accession>A0ABV0MTV4</accession>
<feature type="repeat" description="LDL-receptor class B" evidence="1">
    <location>
        <begin position="33"/>
        <end position="75"/>
    </location>
</feature>
<reference evidence="2 3" key="1">
    <citation type="submission" date="2021-06" db="EMBL/GenBank/DDBJ databases">
        <authorList>
            <person name="Palmer J.M."/>
        </authorList>
    </citation>
    <scope>NUCLEOTIDE SEQUENCE [LARGE SCALE GENOMIC DNA]</scope>
    <source>
        <strain evidence="2 3">GA_2019</strain>
        <tissue evidence="2">Muscle</tissue>
    </source>
</reference>
<dbReference type="SUPFAM" id="SSF63825">
    <property type="entry name" value="YWTD domain"/>
    <property type="match status" value="1"/>
</dbReference>
<evidence type="ECO:0000313" key="2">
    <source>
        <dbReference type="EMBL" id="MEQ2162480.1"/>
    </source>
</evidence>
<dbReference type="Pfam" id="PF00058">
    <property type="entry name" value="Ldl_recept_b"/>
    <property type="match status" value="1"/>
</dbReference>
<gene>
    <name evidence="2" type="ORF">GOODEAATRI_020154</name>
</gene>
<feature type="non-terminal residue" evidence="2">
    <location>
        <position position="1"/>
    </location>
</feature>
<sequence length="76" mass="8263">AFIHEASDPSQQVPLVDSSLQTPVGLALDWLQHNLYWTDSGDKSISVSSVDGTKRRVLISSDLSEPRAIALDPHHG</sequence>
<dbReference type="PANTHER" id="PTHR46513">
    <property type="entry name" value="VITELLOGENIN RECEPTOR-LIKE PROTEIN-RELATED-RELATED"/>
    <property type="match status" value="1"/>
</dbReference>
<dbReference type="SMART" id="SM00135">
    <property type="entry name" value="LY"/>
    <property type="match status" value="1"/>
</dbReference>
<keyword evidence="3" id="KW-1185">Reference proteome</keyword>
<dbReference type="Gene3D" id="2.120.10.30">
    <property type="entry name" value="TolB, C-terminal domain"/>
    <property type="match status" value="1"/>
</dbReference>
<proteinExistence type="predicted"/>
<dbReference type="PROSITE" id="PS51120">
    <property type="entry name" value="LDLRB"/>
    <property type="match status" value="1"/>
</dbReference>
<name>A0ABV0MTV4_9TELE</name>
<organism evidence="2 3">
    <name type="scientific">Goodea atripinnis</name>
    <dbReference type="NCBI Taxonomy" id="208336"/>
    <lineage>
        <taxon>Eukaryota</taxon>
        <taxon>Metazoa</taxon>
        <taxon>Chordata</taxon>
        <taxon>Craniata</taxon>
        <taxon>Vertebrata</taxon>
        <taxon>Euteleostomi</taxon>
        <taxon>Actinopterygii</taxon>
        <taxon>Neopterygii</taxon>
        <taxon>Teleostei</taxon>
        <taxon>Neoteleostei</taxon>
        <taxon>Acanthomorphata</taxon>
        <taxon>Ovalentaria</taxon>
        <taxon>Atherinomorphae</taxon>
        <taxon>Cyprinodontiformes</taxon>
        <taxon>Goodeidae</taxon>
        <taxon>Goodea</taxon>
    </lineage>
</organism>
<dbReference type="InterPro" id="IPR050778">
    <property type="entry name" value="Cueball_EGF_LRP_Nidogen"/>
</dbReference>
<dbReference type="Proteomes" id="UP001476798">
    <property type="component" value="Unassembled WGS sequence"/>
</dbReference>
<evidence type="ECO:0000256" key="1">
    <source>
        <dbReference type="PROSITE-ProRule" id="PRU00461"/>
    </source>
</evidence>
<comment type="caution">
    <text evidence="2">The sequence shown here is derived from an EMBL/GenBank/DDBJ whole genome shotgun (WGS) entry which is preliminary data.</text>
</comment>
<dbReference type="InterPro" id="IPR011042">
    <property type="entry name" value="6-blade_b-propeller_TolB-like"/>
</dbReference>
<dbReference type="InterPro" id="IPR000033">
    <property type="entry name" value="LDLR_classB_rpt"/>
</dbReference>
<dbReference type="EMBL" id="JAHRIO010011851">
    <property type="protein sequence ID" value="MEQ2162480.1"/>
    <property type="molecule type" value="Genomic_DNA"/>
</dbReference>
<evidence type="ECO:0000313" key="3">
    <source>
        <dbReference type="Proteomes" id="UP001476798"/>
    </source>
</evidence>
<protein>
    <submittedName>
        <fullName evidence="2">Uncharacterized protein</fullName>
    </submittedName>
</protein>